<name>A0A0A8X3J5_MESS1</name>
<keyword evidence="2" id="KW-1185">Reference proteome</keyword>
<dbReference type="EMBL" id="BASE01000042">
    <property type="protein sequence ID" value="GAM13819.1"/>
    <property type="molecule type" value="Genomic_DNA"/>
</dbReference>
<proteinExistence type="predicted"/>
<dbReference type="AlphaFoldDB" id="A0A0A8X3J5"/>
<evidence type="ECO:0000313" key="2">
    <source>
        <dbReference type="Proteomes" id="UP000031014"/>
    </source>
</evidence>
<organism evidence="1 2">
    <name type="scientific">Mesobacillus selenatarsenatis (strain DSM 18680 / JCM 14380 / FERM P-15431 / SF-1)</name>
    <dbReference type="NCBI Taxonomy" id="1321606"/>
    <lineage>
        <taxon>Bacteria</taxon>
        <taxon>Bacillati</taxon>
        <taxon>Bacillota</taxon>
        <taxon>Bacilli</taxon>
        <taxon>Bacillales</taxon>
        <taxon>Bacillaceae</taxon>
        <taxon>Mesobacillus</taxon>
    </lineage>
</organism>
<protein>
    <submittedName>
        <fullName evidence="1">Uncharacterized protein</fullName>
    </submittedName>
</protein>
<reference evidence="1 2" key="1">
    <citation type="submission" date="2013-06" db="EMBL/GenBank/DDBJ databases">
        <title>Whole genome shotgun sequence of Bacillus selenatarsenatis SF-1.</title>
        <authorList>
            <person name="Kuroda M."/>
            <person name="Sei K."/>
            <person name="Yamashita M."/>
            <person name="Ike M."/>
        </authorList>
    </citation>
    <scope>NUCLEOTIDE SEQUENCE [LARGE SCALE GENOMIC DNA]</scope>
    <source>
        <strain evidence="1 2">SF-1</strain>
    </source>
</reference>
<evidence type="ECO:0000313" key="1">
    <source>
        <dbReference type="EMBL" id="GAM13819.1"/>
    </source>
</evidence>
<accession>A0A0A8X3J5</accession>
<gene>
    <name evidence="1" type="ORF">SAMD00020551_1966</name>
</gene>
<dbReference type="STRING" id="1321606.SAMD00020551_1966"/>
<sequence length="39" mass="4634">MMKQEEDMRNSKPKNARLVPGIQSLLVKLPYLITRLHQR</sequence>
<dbReference type="Proteomes" id="UP000031014">
    <property type="component" value="Unassembled WGS sequence"/>
</dbReference>
<comment type="caution">
    <text evidence="1">The sequence shown here is derived from an EMBL/GenBank/DDBJ whole genome shotgun (WGS) entry which is preliminary data.</text>
</comment>